<keyword evidence="2" id="KW-0964">Secreted</keyword>
<sequence length="263" mass="29227">MPAQPAVARGQNYRTYLVHVPALYDPKKSFPVVIVFHGHGGSAESTEQGTGFSQLADKEHFIAVYPQGLRDDNQLFMWASIGPFDYNIDETAFMNTMLDKITKDFCVDTQRVYATGFSNGGGMSGFVACQLSTRIAAVAPIAGNYYPLQAGCYPKRPVPLLEIHGSNDSTVPYNGISATVNPQWPLPPVLDWLHDWAQRNGCTKGPENFFHDGETSGLRWTNCRQDATIMHYRIEGGEHSIPAMIGNQPTQQVIWNFFKLHSL</sequence>
<evidence type="ECO:0000256" key="2">
    <source>
        <dbReference type="ARBA" id="ARBA00022525"/>
    </source>
</evidence>
<dbReference type="GO" id="GO:0045493">
    <property type="term" value="P:xylan catabolic process"/>
    <property type="evidence" value="ECO:0007669"/>
    <property type="project" value="UniProtKB-KW"/>
</dbReference>
<evidence type="ECO:0000313" key="8">
    <source>
        <dbReference type="EMBL" id="GCE30938.1"/>
    </source>
</evidence>
<evidence type="ECO:0000256" key="4">
    <source>
        <dbReference type="ARBA" id="ARBA00022729"/>
    </source>
</evidence>
<keyword evidence="3" id="KW-0858">Xylan degradation</keyword>
<dbReference type="Gene3D" id="3.40.50.1820">
    <property type="entry name" value="alpha/beta hydrolase"/>
    <property type="match status" value="1"/>
</dbReference>
<evidence type="ECO:0000256" key="3">
    <source>
        <dbReference type="ARBA" id="ARBA00022651"/>
    </source>
</evidence>
<dbReference type="InterPro" id="IPR029058">
    <property type="entry name" value="AB_hydrolase_fold"/>
</dbReference>
<keyword evidence="4" id="KW-0732">Signal</keyword>
<evidence type="ECO:0000256" key="1">
    <source>
        <dbReference type="ARBA" id="ARBA00004613"/>
    </source>
</evidence>
<dbReference type="Proteomes" id="UP000287171">
    <property type="component" value="Unassembled WGS sequence"/>
</dbReference>
<dbReference type="GO" id="GO:0005576">
    <property type="term" value="C:extracellular region"/>
    <property type="evidence" value="ECO:0007669"/>
    <property type="project" value="UniProtKB-SubCell"/>
</dbReference>
<keyword evidence="9" id="KW-1185">Reference proteome</keyword>
<dbReference type="SUPFAM" id="SSF53474">
    <property type="entry name" value="alpha/beta-Hydrolases"/>
    <property type="match status" value="1"/>
</dbReference>
<dbReference type="EMBL" id="BIFT01000002">
    <property type="protein sequence ID" value="GCE30938.1"/>
    <property type="molecule type" value="Genomic_DNA"/>
</dbReference>
<evidence type="ECO:0000256" key="7">
    <source>
        <dbReference type="ARBA" id="ARBA00023326"/>
    </source>
</evidence>
<reference evidence="9" key="1">
    <citation type="submission" date="2018-12" db="EMBL/GenBank/DDBJ databases">
        <title>Tengunoibacter tsumagoiensis gen. nov., sp. nov., Dictyobacter kobayashii sp. nov., D. alpinus sp. nov., and D. joshuensis sp. nov. and description of Dictyobacteraceae fam. nov. within the order Ktedonobacterales isolated from Tengu-no-mugimeshi.</title>
        <authorList>
            <person name="Wang C.M."/>
            <person name="Zheng Y."/>
            <person name="Sakai Y."/>
            <person name="Toyoda A."/>
            <person name="Minakuchi Y."/>
            <person name="Abe K."/>
            <person name="Yokota A."/>
            <person name="Yabe S."/>
        </authorList>
    </citation>
    <scope>NUCLEOTIDE SEQUENCE [LARGE SCALE GENOMIC DNA]</scope>
    <source>
        <strain evidence="9">Uno16</strain>
    </source>
</reference>
<dbReference type="PANTHER" id="PTHR38050:SF2">
    <property type="entry name" value="FERULOYL ESTERASE C-RELATED"/>
    <property type="match status" value="1"/>
</dbReference>
<name>A0A402BHP4_9CHLR</name>
<dbReference type="PANTHER" id="PTHR38050">
    <property type="match status" value="1"/>
</dbReference>
<organism evidence="8 9">
    <name type="scientific">Dictyobacter alpinus</name>
    <dbReference type="NCBI Taxonomy" id="2014873"/>
    <lineage>
        <taxon>Bacteria</taxon>
        <taxon>Bacillati</taxon>
        <taxon>Chloroflexota</taxon>
        <taxon>Ktedonobacteria</taxon>
        <taxon>Ktedonobacterales</taxon>
        <taxon>Dictyobacteraceae</taxon>
        <taxon>Dictyobacter</taxon>
    </lineage>
</organism>
<evidence type="ECO:0000256" key="5">
    <source>
        <dbReference type="ARBA" id="ARBA00022801"/>
    </source>
</evidence>
<dbReference type="InterPro" id="IPR043595">
    <property type="entry name" value="FaeB/C/D"/>
</dbReference>
<protein>
    <submittedName>
        <fullName evidence="8">Hydrolase</fullName>
    </submittedName>
</protein>
<dbReference type="AlphaFoldDB" id="A0A402BHP4"/>
<comment type="caution">
    <text evidence="8">The sequence shown here is derived from an EMBL/GenBank/DDBJ whole genome shotgun (WGS) entry which is preliminary data.</text>
</comment>
<dbReference type="InterPro" id="IPR010126">
    <property type="entry name" value="Esterase_phb"/>
</dbReference>
<comment type="subcellular location">
    <subcellularLocation>
        <location evidence="1">Secreted</location>
    </subcellularLocation>
</comment>
<proteinExistence type="predicted"/>
<gene>
    <name evidence="8" type="primary">lpqC</name>
    <name evidence="8" type="ORF">KDA_64220</name>
</gene>
<accession>A0A402BHP4</accession>
<dbReference type="GO" id="GO:0030600">
    <property type="term" value="F:feruloyl esterase activity"/>
    <property type="evidence" value="ECO:0007669"/>
    <property type="project" value="InterPro"/>
</dbReference>
<evidence type="ECO:0000256" key="6">
    <source>
        <dbReference type="ARBA" id="ARBA00023277"/>
    </source>
</evidence>
<keyword evidence="7" id="KW-0624">Polysaccharide degradation</keyword>
<dbReference type="Pfam" id="PF10503">
    <property type="entry name" value="Esterase_PHB"/>
    <property type="match status" value="1"/>
</dbReference>
<keyword evidence="6" id="KW-0119">Carbohydrate metabolism</keyword>
<evidence type="ECO:0000313" key="9">
    <source>
        <dbReference type="Proteomes" id="UP000287171"/>
    </source>
</evidence>
<keyword evidence="5 8" id="KW-0378">Hydrolase</keyword>